<evidence type="ECO:0000259" key="8">
    <source>
        <dbReference type="Pfam" id="PF01676"/>
    </source>
</evidence>
<comment type="catalytic activity">
    <reaction evidence="6">
        <text>alpha-D-ribose 1-phosphate = D-ribose 5-phosphate</text>
        <dbReference type="Rhea" id="RHEA:18793"/>
        <dbReference type="ChEBI" id="CHEBI:57720"/>
        <dbReference type="ChEBI" id="CHEBI:78346"/>
        <dbReference type="EC" id="5.4.2.7"/>
    </reaction>
</comment>
<dbReference type="FunFam" id="3.30.70.1250:FF:000001">
    <property type="entry name" value="Phosphopentomutase"/>
    <property type="match status" value="1"/>
</dbReference>
<keyword evidence="3 6" id="KW-0479">Metal-binding</keyword>
<dbReference type="GO" id="GO:0008973">
    <property type="term" value="F:phosphopentomutase activity"/>
    <property type="evidence" value="ECO:0007669"/>
    <property type="project" value="UniProtKB-UniRule"/>
</dbReference>
<dbReference type="GO" id="GO:0030145">
    <property type="term" value="F:manganese ion binding"/>
    <property type="evidence" value="ECO:0007669"/>
    <property type="project" value="UniProtKB-UniRule"/>
</dbReference>
<proteinExistence type="inferred from homology"/>
<evidence type="ECO:0000313" key="10">
    <source>
        <dbReference type="Proteomes" id="UP000194841"/>
    </source>
</evidence>
<dbReference type="GO" id="GO:0009117">
    <property type="term" value="P:nucleotide metabolic process"/>
    <property type="evidence" value="ECO:0007669"/>
    <property type="project" value="UniProtKB-UniRule"/>
</dbReference>
<dbReference type="Gene3D" id="3.30.70.1250">
    <property type="entry name" value="Phosphopentomutase"/>
    <property type="match status" value="1"/>
</dbReference>
<evidence type="ECO:0000256" key="6">
    <source>
        <dbReference type="HAMAP-Rule" id="MF_00740"/>
    </source>
</evidence>
<dbReference type="UniPathway" id="UPA00087">
    <property type="reaction ID" value="UER00173"/>
</dbReference>
<dbReference type="InterPro" id="IPR010045">
    <property type="entry name" value="DeoB"/>
</dbReference>
<dbReference type="Pfam" id="PF01676">
    <property type="entry name" value="Metalloenzyme"/>
    <property type="match status" value="1"/>
</dbReference>
<feature type="binding site" evidence="6">
    <location>
        <position position="297"/>
    </location>
    <ligand>
        <name>Mn(2+)</name>
        <dbReference type="ChEBI" id="CHEBI:29035"/>
        <label>2</label>
    </ligand>
</feature>
<feature type="binding site" evidence="6">
    <location>
        <position position="338"/>
    </location>
    <ligand>
        <name>Mn(2+)</name>
        <dbReference type="ChEBI" id="CHEBI:29035"/>
        <label>1</label>
    </ligand>
</feature>
<dbReference type="SUPFAM" id="SSF143856">
    <property type="entry name" value="DeoB insert domain-like"/>
    <property type="match status" value="1"/>
</dbReference>
<comment type="catalytic activity">
    <reaction evidence="6">
        <text>2-deoxy-alpha-D-ribose 1-phosphate = 2-deoxy-D-ribose 5-phosphate</text>
        <dbReference type="Rhea" id="RHEA:27658"/>
        <dbReference type="ChEBI" id="CHEBI:57259"/>
        <dbReference type="ChEBI" id="CHEBI:62877"/>
        <dbReference type="EC" id="5.4.2.7"/>
    </reaction>
</comment>
<comment type="function">
    <text evidence="6">Isomerase that catalyzes the conversion of deoxy-ribose 1-phosphate (dRib-1-P) and ribose 1-phosphate (Rib-1-P) to deoxy-ribose 5-phosphate (dRib-5-P) and ribose 5-phosphate (Rib-5-P), respectively.</text>
</comment>
<comment type="cofactor">
    <cofactor evidence="6">
        <name>Mn(2+)</name>
        <dbReference type="ChEBI" id="CHEBI:29035"/>
    </cofactor>
    <text evidence="6">Binds 2 manganese ions.</text>
</comment>
<dbReference type="EMBL" id="MWPV01000006">
    <property type="protein sequence ID" value="OUL56597.1"/>
    <property type="molecule type" value="Genomic_DNA"/>
</dbReference>
<keyword evidence="2 6" id="KW-0963">Cytoplasm</keyword>
<dbReference type="Proteomes" id="UP000194841">
    <property type="component" value="Unassembled WGS sequence"/>
</dbReference>
<keyword evidence="4 6" id="KW-0464">Manganese</keyword>
<evidence type="ECO:0000256" key="3">
    <source>
        <dbReference type="ARBA" id="ARBA00022723"/>
    </source>
</evidence>
<dbReference type="AlphaFoldDB" id="A0A244CLV0"/>
<dbReference type="RefSeq" id="WP_086745561.1">
    <property type="nucleotide sequence ID" value="NZ_MWPV01000006.1"/>
</dbReference>
<evidence type="ECO:0000256" key="4">
    <source>
        <dbReference type="ARBA" id="ARBA00023211"/>
    </source>
</evidence>
<evidence type="ECO:0000256" key="2">
    <source>
        <dbReference type="ARBA" id="ARBA00022490"/>
    </source>
</evidence>
<dbReference type="Gene3D" id="3.40.720.10">
    <property type="entry name" value="Alkaline Phosphatase, subunit A"/>
    <property type="match status" value="1"/>
</dbReference>
<feature type="binding site" evidence="6">
    <location>
        <position position="339"/>
    </location>
    <ligand>
        <name>Mn(2+)</name>
        <dbReference type="ChEBI" id="CHEBI:29035"/>
        <label>1</label>
    </ligand>
</feature>
<comment type="pathway">
    <text evidence="6">Carbohydrate degradation; 2-deoxy-D-ribose 1-phosphate degradation; D-glyceraldehyde 3-phosphate and acetaldehyde from 2-deoxy-alpha-D-ribose 1-phosphate: step 1/2.</text>
</comment>
<dbReference type="GO" id="GO:0005829">
    <property type="term" value="C:cytosol"/>
    <property type="evidence" value="ECO:0007669"/>
    <property type="project" value="TreeGrafter"/>
</dbReference>
<evidence type="ECO:0000256" key="5">
    <source>
        <dbReference type="ARBA" id="ARBA00023235"/>
    </source>
</evidence>
<keyword evidence="5 6" id="KW-0413">Isomerase</keyword>
<dbReference type="InterPro" id="IPR017850">
    <property type="entry name" value="Alkaline_phosphatase_core_sf"/>
</dbReference>
<comment type="subcellular location">
    <subcellularLocation>
        <location evidence="6">Cytoplasm</location>
    </subcellularLocation>
</comment>
<dbReference type="HAMAP" id="MF_00740">
    <property type="entry name" value="Phosphopentomut"/>
    <property type="match status" value="1"/>
</dbReference>
<name>A0A244CLV0_PSEDV</name>
<dbReference type="InterPro" id="IPR024052">
    <property type="entry name" value="Phosphopentomutase_DeoB_cap_sf"/>
</dbReference>
<feature type="binding site" evidence="6">
    <location>
        <position position="350"/>
    </location>
    <ligand>
        <name>Mn(2+)</name>
        <dbReference type="ChEBI" id="CHEBI:29035"/>
        <label>2</label>
    </ligand>
</feature>
<dbReference type="CDD" id="cd16009">
    <property type="entry name" value="PPM"/>
    <property type="match status" value="1"/>
</dbReference>
<evidence type="ECO:0000256" key="1">
    <source>
        <dbReference type="ARBA" id="ARBA00010373"/>
    </source>
</evidence>
<dbReference type="GO" id="GO:0006015">
    <property type="term" value="P:5-phosphoribose 1-diphosphate biosynthetic process"/>
    <property type="evidence" value="ECO:0007669"/>
    <property type="project" value="UniProtKB-UniPathway"/>
</dbReference>
<evidence type="ECO:0000313" key="9">
    <source>
        <dbReference type="EMBL" id="OUL56597.1"/>
    </source>
</evidence>
<accession>A0A244CLV0</accession>
<comment type="similarity">
    <text evidence="1 6">Belongs to the phosphopentomutase family.</text>
</comment>
<dbReference type="EC" id="5.4.2.7" evidence="6 7"/>
<dbReference type="PANTHER" id="PTHR21110:SF0">
    <property type="entry name" value="PHOSPHOPENTOMUTASE"/>
    <property type="match status" value="1"/>
</dbReference>
<feature type="domain" description="Metalloenzyme" evidence="8">
    <location>
        <begin position="3"/>
        <end position="388"/>
    </location>
</feature>
<dbReference type="OrthoDB" id="9769930at2"/>
<gene>
    <name evidence="6" type="primary">deoB</name>
    <name evidence="9" type="ORF">B1199_18235</name>
</gene>
<dbReference type="GO" id="GO:0000287">
    <property type="term" value="F:magnesium ion binding"/>
    <property type="evidence" value="ECO:0007669"/>
    <property type="project" value="UniProtKB-UniRule"/>
</dbReference>
<feature type="binding site" evidence="6">
    <location>
        <position position="10"/>
    </location>
    <ligand>
        <name>Mn(2+)</name>
        <dbReference type="ChEBI" id="CHEBI:29035"/>
        <label>1</label>
    </ligand>
</feature>
<evidence type="ECO:0000256" key="7">
    <source>
        <dbReference type="NCBIfam" id="TIGR01696"/>
    </source>
</evidence>
<protein>
    <recommendedName>
        <fullName evidence="6 7">Phosphopentomutase</fullName>
        <ecNumber evidence="6 7">5.4.2.7</ecNumber>
    </recommendedName>
    <alternativeName>
        <fullName evidence="6">Phosphodeoxyribomutase</fullName>
    </alternativeName>
</protein>
<dbReference type="GO" id="GO:0043094">
    <property type="term" value="P:metabolic compound salvage"/>
    <property type="evidence" value="ECO:0007669"/>
    <property type="project" value="UniProtKB-UniRule"/>
</dbReference>
<dbReference type="PIRSF" id="PIRSF001491">
    <property type="entry name" value="Ppentomutase"/>
    <property type="match status" value="1"/>
</dbReference>
<dbReference type="SUPFAM" id="SSF53649">
    <property type="entry name" value="Alkaline phosphatase-like"/>
    <property type="match status" value="1"/>
</dbReference>
<feature type="binding site" evidence="6">
    <location>
        <position position="302"/>
    </location>
    <ligand>
        <name>Mn(2+)</name>
        <dbReference type="ChEBI" id="CHEBI:29035"/>
        <label>2</label>
    </ligand>
</feature>
<reference evidence="9 10" key="1">
    <citation type="submission" date="2017-02" db="EMBL/GenBank/DDBJ databases">
        <title>Pseudoalteromonas ulvae TC14 Genome.</title>
        <authorList>
            <person name="Molmeret M."/>
        </authorList>
    </citation>
    <scope>NUCLEOTIDE SEQUENCE [LARGE SCALE GENOMIC DNA]</scope>
    <source>
        <strain evidence="9">TC14</strain>
    </source>
</reference>
<dbReference type="PANTHER" id="PTHR21110">
    <property type="entry name" value="PHOSPHOPENTOMUTASE"/>
    <property type="match status" value="1"/>
</dbReference>
<dbReference type="InterPro" id="IPR006124">
    <property type="entry name" value="Metalloenzyme"/>
</dbReference>
<comment type="caution">
    <text evidence="9">The sequence shown here is derived from an EMBL/GenBank/DDBJ whole genome shotgun (WGS) entry which is preliminary data.</text>
</comment>
<keyword evidence="10" id="KW-1185">Reference proteome</keyword>
<organism evidence="9 10">
    <name type="scientific">Pseudoalteromonas ulvae</name>
    <dbReference type="NCBI Taxonomy" id="107327"/>
    <lineage>
        <taxon>Bacteria</taxon>
        <taxon>Pseudomonadati</taxon>
        <taxon>Pseudomonadota</taxon>
        <taxon>Gammaproteobacteria</taxon>
        <taxon>Alteromonadales</taxon>
        <taxon>Pseudoalteromonadaceae</taxon>
        <taxon>Pseudoalteromonas</taxon>
    </lineage>
</organism>
<dbReference type="GO" id="GO:0006018">
    <property type="term" value="P:2-deoxyribose 1-phosphate catabolic process"/>
    <property type="evidence" value="ECO:0007669"/>
    <property type="project" value="UniProtKB-UniRule"/>
</dbReference>
<dbReference type="NCBIfam" id="TIGR01696">
    <property type="entry name" value="deoB"/>
    <property type="match status" value="1"/>
</dbReference>
<dbReference type="NCBIfam" id="NF003766">
    <property type="entry name" value="PRK05362.1"/>
    <property type="match status" value="1"/>
</dbReference>
<sequence>MARALILMADSLGIGAAPDAHLFGDTGANTFAHLLAAYHGETGQKLALPNLAKLGLIEACQRASGTVCQTAPAPEPIAAFGYAKELSTGKDTPSGHWEMAGVPVLFDWGYFPKTVPCFADDFINELVKRTNIPGILGNCHASGTTILEQLGEEHIRTGKPICYTSSDSVFQIAAHEAHFGLEKLYEMCEVARELLDEMNIGRVIARPFLGESADEFARTGNRRDYAVLPPAPTVLDKLKQAGGQVISIGKISDIYAHQGITEKHKASGLINLLDKTAEVFSHAASNSLVFTNLVDFDEKFGHRRNAVGYAEALAQFDAYLPRLLNLLGEDDLLIITADHGCDPTWPGTDHTREYVPVLAYRKNMSPIDLGERNSFADIGQTLAQWFDLPAMEYGESFAQSLNKAI</sequence>